<accession>A0A0C9SCW7</accession>
<feature type="signal peptide" evidence="1">
    <location>
        <begin position="1"/>
        <end position="20"/>
    </location>
</feature>
<organism evidence="2">
    <name type="scientific">Amblyomma americanum</name>
    <name type="common">Lone star tick</name>
    <dbReference type="NCBI Taxonomy" id="6943"/>
    <lineage>
        <taxon>Eukaryota</taxon>
        <taxon>Metazoa</taxon>
        <taxon>Ecdysozoa</taxon>
        <taxon>Arthropoda</taxon>
        <taxon>Chelicerata</taxon>
        <taxon>Arachnida</taxon>
        <taxon>Acari</taxon>
        <taxon>Parasitiformes</taxon>
        <taxon>Ixodida</taxon>
        <taxon>Ixodoidea</taxon>
        <taxon>Ixodidae</taxon>
        <taxon>Amblyomminae</taxon>
        <taxon>Amblyomma</taxon>
    </lineage>
</organism>
<dbReference type="EMBL" id="GBZX01001048">
    <property type="protein sequence ID" value="JAG91692.1"/>
    <property type="molecule type" value="mRNA"/>
</dbReference>
<reference evidence="2" key="1">
    <citation type="journal article" date="2015" name="PLoS ONE">
        <title>An Insight into the Sialome of the Lone Star Tick, Amblyomma americanum, with a Glimpse on Its Time Dependent Gene Expression.</title>
        <authorList>
            <person name="Karim S."/>
            <person name="Ribeiro J.M."/>
        </authorList>
    </citation>
    <scope>NUCLEOTIDE SEQUENCE</scope>
    <source>
        <tissue evidence="2">Salivary gland</tissue>
    </source>
</reference>
<proteinExistence type="evidence at transcript level"/>
<protein>
    <recommendedName>
        <fullName evidence="3">Secreted protein</fullName>
    </recommendedName>
</protein>
<evidence type="ECO:0008006" key="3">
    <source>
        <dbReference type="Google" id="ProtNLM"/>
    </source>
</evidence>
<evidence type="ECO:0000256" key="1">
    <source>
        <dbReference type="SAM" id="SignalP"/>
    </source>
</evidence>
<dbReference type="AlphaFoldDB" id="A0A0C9SCW7"/>
<feature type="non-terminal residue" evidence="2">
    <location>
        <position position="1"/>
    </location>
</feature>
<evidence type="ECO:0000313" key="2">
    <source>
        <dbReference type="EMBL" id="JAG91692.1"/>
    </source>
</evidence>
<sequence>VAISLDGLLAFFLTLPSSKGILMSLSISADAIDSPSSTINCGASCSRGPSSLLKIAPPFDMALLYCKLKLKLLTKGPLQCPCYLLKCSLTDENVEQAANASLAV</sequence>
<feature type="chain" id="PRO_5002219780" description="Secreted protein" evidence="1">
    <location>
        <begin position="21"/>
        <end position="104"/>
    </location>
</feature>
<name>A0A0C9SCW7_AMBAM</name>
<keyword evidence="1" id="KW-0732">Signal</keyword>